<reference evidence="2" key="1">
    <citation type="submission" date="2022-09" db="EMBL/GenBank/DDBJ databases">
        <authorList>
            <person name="Yuan C."/>
            <person name="Ke Z."/>
        </authorList>
    </citation>
    <scope>NUCLEOTIDE SEQUENCE</scope>
    <source>
        <strain evidence="2">LB-8</strain>
    </source>
</reference>
<comment type="caution">
    <text evidence="2">The sequence shown here is derived from an EMBL/GenBank/DDBJ whole genome shotgun (WGS) entry which is preliminary data.</text>
</comment>
<keyword evidence="1" id="KW-1133">Transmembrane helix</keyword>
<evidence type="ECO:0000256" key="1">
    <source>
        <dbReference type="SAM" id="Phobius"/>
    </source>
</evidence>
<accession>A0A9X2Y196</accession>
<protein>
    <submittedName>
        <fullName evidence="2">Uncharacterized protein</fullName>
    </submittedName>
</protein>
<sequence length="156" mass="17851">MKTYNIKIISQRNSIILIALLLSIFIGGRLMLLPKSINQGLAILLTALVAVISYLLWQKLVTGKTEWTLDDTGLQVIWMKQFAFTHIEDIRLSWSDIDSFSDKADLNYHTFKIKLRSGQTVKFYHDNLTTGDDYKQFTEDFALLFKAMQAAANNNV</sequence>
<keyword evidence="1" id="KW-0812">Transmembrane</keyword>
<gene>
    <name evidence="2" type="ORF">OCK74_19710</name>
</gene>
<dbReference type="Proteomes" id="UP001155483">
    <property type="component" value="Unassembled WGS sequence"/>
</dbReference>
<feature type="transmembrane region" description="Helical" evidence="1">
    <location>
        <begin position="12"/>
        <end position="31"/>
    </location>
</feature>
<dbReference type="EMBL" id="JAOTIF010000020">
    <property type="protein sequence ID" value="MCU7551358.1"/>
    <property type="molecule type" value="Genomic_DNA"/>
</dbReference>
<dbReference type="AlphaFoldDB" id="A0A9X2Y196"/>
<evidence type="ECO:0000313" key="2">
    <source>
        <dbReference type="EMBL" id="MCU7551358.1"/>
    </source>
</evidence>
<proteinExistence type="predicted"/>
<organism evidence="2 3">
    <name type="scientific">Paraflavisolibacter caeni</name>
    <dbReference type="NCBI Taxonomy" id="2982496"/>
    <lineage>
        <taxon>Bacteria</taxon>
        <taxon>Pseudomonadati</taxon>
        <taxon>Bacteroidota</taxon>
        <taxon>Chitinophagia</taxon>
        <taxon>Chitinophagales</taxon>
        <taxon>Chitinophagaceae</taxon>
        <taxon>Paraflavisolibacter</taxon>
    </lineage>
</organism>
<keyword evidence="1" id="KW-0472">Membrane</keyword>
<feature type="transmembrane region" description="Helical" evidence="1">
    <location>
        <begin position="37"/>
        <end position="57"/>
    </location>
</feature>
<name>A0A9X2Y196_9BACT</name>
<reference evidence="2" key="2">
    <citation type="submission" date="2023-04" db="EMBL/GenBank/DDBJ databases">
        <title>Paracnuella aquatica gen. nov., sp. nov., a member of the family Chitinophagaceae isolated from a hot spring.</title>
        <authorList>
            <person name="Wang C."/>
        </authorList>
    </citation>
    <scope>NUCLEOTIDE SEQUENCE</scope>
    <source>
        <strain evidence="2">LB-8</strain>
    </source>
</reference>
<dbReference type="RefSeq" id="WP_279298797.1">
    <property type="nucleotide sequence ID" value="NZ_JAOTIF010000020.1"/>
</dbReference>
<keyword evidence="3" id="KW-1185">Reference proteome</keyword>
<evidence type="ECO:0000313" key="3">
    <source>
        <dbReference type="Proteomes" id="UP001155483"/>
    </source>
</evidence>